<dbReference type="Proteomes" id="UP000831701">
    <property type="component" value="Chromosome 8"/>
</dbReference>
<organism evidence="1 2">
    <name type="scientific">Scortum barcoo</name>
    <name type="common">barcoo grunter</name>
    <dbReference type="NCBI Taxonomy" id="214431"/>
    <lineage>
        <taxon>Eukaryota</taxon>
        <taxon>Metazoa</taxon>
        <taxon>Chordata</taxon>
        <taxon>Craniata</taxon>
        <taxon>Vertebrata</taxon>
        <taxon>Euteleostomi</taxon>
        <taxon>Actinopterygii</taxon>
        <taxon>Neopterygii</taxon>
        <taxon>Teleostei</taxon>
        <taxon>Neoteleostei</taxon>
        <taxon>Acanthomorphata</taxon>
        <taxon>Eupercaria</taxon>
        <taxon>Centrarchiformes</taxon>
        <taxon>Terapontoidei</taxon>
        <taxon>Terapontidae</taxon>
        <taxon>Scortum</taxon>
    </lineage>
</organism>
<sequence>MNNPASMDPADPGAITKALSAQGIIVGKHDSQIQEMVDTLRDLSNSMARMQTQLSLLTPGSAGSEGTPPGLSSSLAAGSTVSTPREPFVPTPESYAGDLGSCSRFLFQCSIVFVQQPSSYSSDNAKIGYVVNLLRGKASDWATALWQANSPVLQSFDSFIAEMKKVFDHPVQGQEAVKRLLDLRQGSQSVAAYSVDFSILAAASVYHDLAPVFSKAKATSLPPHRPYDCPIDLLPGASLPTSRLYNLSRPEREAMEKYISESLAAGLIRPPSSPLGAGFFFVEKKDKTLRQCIDFRGLNDITIKNKYPLPLIDPAFEPFHQATIFSKLDLRNAYHLVRIREGDEWKTAFNTPLGHFEYQVMPFGLTNAPAVFQAMINDVLRDMLNRFIFVYLDDILIFSRSLPEHTQHVRQVLQRLLENQLFVKAEKCEFHVSKVSFLGFIIAPGQLHPDPSKIKAVENWPTPSTRKKLQQFLGFANFYRRFIRNYSKVAAPLTCLTSTTKPFLWTPEAERAFTLLKSLFTSAPILSHPDPSLQFIVEVDASETVVLALQEWRHWLEGAEQPFLVWTDHKNLAYLRSAKRLNPRQARWALFLSRFEFTLTYRPGSHNTKPDALSRQFSLDTSPSEPASILPPSCIVGAASWDIETRVQEALKDHPAPNNCPKDRLFVPSNLRSLVLQWIHTSKFSLSPWHSSDPLPPPSATLLVAQDGSRHPGIHQCLLCLCPWQILSPCSSWVPQTPSYSSPPLVSYCCGLRLWSPTIPSPGGGHGCSLRPSPPPQMPRSLAARAVRAALVRSSTRSQKSANKLRRRTSGAGLSHRGQKVWLSSRDLPLQVPSRKLAPRYIGPYVVEKVINPSSVRPQAASFSTDPPYLPRLPSSSHSLLVSFARPPPSDSPPPPAQLIDGHPAYSVKEVFKWVEMVTVKAIAIFMLIKPSSDLVPHEWGHCHPGRDHCPSGPTEIFHHRIKLRPDTTANIAFQQRTQPPLFGRKPLFQTRSSDWPDPRYPTLSCTASNSQPPEPASSHATTISDWTVARLQRALKERNIPFHRTNCSLPQFPPGTTCSRNALPSATGLLAPPITSHPTGNFTLAIAIPPVHPLLAARPSPISPTLRQKILVGNYIDLALLIQPSAHTITSFGEPPTPQVAAQPKPPSHSRVLTPLEFAFSLYRDTICSVFPNRRAELDDYLSIILDLALRFGSTGFYTYRTLFASQATGRLQQFNQSMDWGSLDSELYCRMFAASSSLACNLCGAPSHPATKCIITAPLPRPLAPPAPTPSAFSRLGHTAPPPPIMPKPPTPSYQPICRHHPTAQSPKA</sequence>
<proteinExistence type="predicted"/>
<accession>A0ACB8WLC6</accession>
<evidence type="ECO:0000313" key="2">
    <source>
        <dbReference type="Proteomes" id="UP000831701"/>
    </source>
</evidence>
<protein>
    <submittedName>
        <fullName evidence="1">Uncharacterized protein</fullName>
    </submittedName>
</protein>
<dbReference type="EMBL" id="CM041538">
    <property type="protein sequence ID" value="KAI3368526.1"/>
    <property type="molecule type" value="Genomic_DNA"/>
</dbReference>
<name>A0ACB8WLC6_9TELE</name>
<reference evidence="1" key="1">
    <citation type="submission" date="2022-04" db="EMBL/GenBank/DDBJ databases">
        <title>Jade perch genome.</title>
        <authorList>
            <person name="Chao B."/>
        </authorList>
    </citation>
    <scope>NUCLEOTIDE SEQUENCE</scope>
    <source>
        <strain evidence="1">CB-2022</strain>
    </source>
</reference>
<keyword evidence="2" id="KW-1185">Reference proteome</keyword>
<evidence type="ECO:0000313" key="1">
    <source>
        <dbReference type="EMBL" id="KAI3368526.1"/>
    </source>
</evidence>
<comment type="caution">
    <text evidence="1">The sequence shown here is derived from an EMBL/GenBank/DDBJ whole genome shotgun (WGS) entry which is preliminary data.</text>
</comment>
<gene>
    <name evidence="1" type="ORF">L3Q82_025538</name>
</gene>